<comment type="caution">
    <text evidence="2">The sequence shown here is derived from an EMBL/GenBank/DDBJ whole genome shotgun (WGS) entry which is preliminary data.</text>
</comment>
<reference evidence="2 3" key="1">
    <citation type="journal article" date="2020" name="Nature">
        <title>Six reference-quality genomes reveal evolution of bat adaptations.</title>
        <authorList>
            <person name="Jebb D."/>
            <person name="Huang Z."/>
            <person name="Pippel M."/>
            <person name="Hughes G.M."/>
            <person name="Lavrichenko K."/>
            <person name="Devanna P."/>
            <person name="Winkler S."/>
            <person name="Jermiin L.S."/>
            <person name="Skirmuntt E.C."/>
            <person name="Katzourakis A."/>
            <person name="Burkitt-Gray L."/>
            <person name="Ray D.A."/>
            <person name="Sullivan K.A.M."/>
            <person name="Roscito J.G."/>
            <person name="Kirilenko B.M."/>
            <person name="Davalos L.M."/>
            <person name="Corthals A.P."/>
            <person name="Power M.L."/>
            <person name="Jones G."/>
            <person name="Ransome R.D."/>
            <person name="Dechmann D.K.N."/>
            <person name="Locatelli A.G."/>
            <person name="Puechmaille S.J."/>
            <person name="Fedrigo O."/>
            <person name="Jarvis E.D."/>
            <person name="Hiller M."/>
            <person name="Vernes S.C."/>
            <person name="Myers E.W."/>
            <person name="Teeling E.C."/>
        </authorList>
    </citation>
    <scope>NUCLEOTIDE SEQUENCE [LARGE SCALE GENOMIC DNA]</scope>
    <source>
        <strain evidence="2">MMyoMyo1</strain>
        <tissue evidence="2">Flight muscle</tissue>
    </source>
</reference>
<evidence type="ECO:0000313" key="2">
    <source>
        <dbReference type="EMBL" id="KAF6349229.1"/>
    </source>
</evidence>
<accession>A0A7J7XHS5</accession>
<protein>
    <submittedName>
        <fullName evidence="2">Uncharacterized protein</fullName>
    </submittedName>
</protein>
<name>A0A7J7XHS5_MYOMY</name>
<keyword evidence="3" id="KW-1185">Reference proteome</keyword>
<dbReference type="Proteomes" id="UP000527355">
    <property type="component" value="Unassembled WGS sequence"/>
</dbReference>
<dbReference type="AlphaFoldDB" id="A0A7J7XHS5"/>
<sequence length="209" mass="22290">MSRPKGWLGMGYEGGGREQPPQHPPGIPGISESDRQPLHTTPPWLPPHSGGSLLLSQVVEAPSPHPSSSSGLSPLPSLNLGFPDHYYPRTFVPAMPSGDSLAQCKVCPQRGPSYSPCSHYLGIIQMEWIVRLKKLRTSSLLGLVVPQLPVRGLPGVQRTQSVKGEHCLGLVVPQLPVRGLPGVQRTQSVKGEHCLAVFAVAISGLGLCN</sequence>
<gene>
    <name evidence="2" type="ORF">mMyoMyo1_011777</name>
</gene>
<proteinExistence type="predicted"/>
<evidence type="ECO:0000256" key="1">
    <source>
        <dbReference type="SAM" id="MobiDB-lite"/>
    </source>
</evidence>
<evidence type="ECO:0000313" key="3">
    <source>
        <dbReference type="Proteomes" id="UP000527355"/>
    </source>
</evidence>
<dbReference type="EMBL" id="JABWUV010000006">
    <property type="protein sequence ID" value="KAF6349229.1"/>
    <property type="molecule type" value="Genomic_DNA"/>
</dbReference>
<organism evidence="2 3">
    <name type="scientific">Myotis myotis</name>
    <name type="common">Greater mouse-eared bat</name>
    <name type="synonym">Vespertilio myotis</name>
    <dbReference type="NCBI Taxonomy" id="51298"/>
    <lineage>
        <taxon>Eukaryota</taxon>
        <taxon>Metazoa</taxon>
        <taxon>Chordata</taxon>
        <taxon>Craniata</taxon>
        <taxon>Vertebrata</taxon>
        <taxon>Euteleostomi</taxon>
        <taxon>Mammalia</taxon>
        <taxon>Eutheria</taxon>
        <taxon>Laurasiatheria</taxon>
        <taxon>Chiroptera</taxon>
        <taxon>Yangochiroptera</taxon>
        <taxon>Vespertilionidae</taxon>
        <taxon>Myotis</taxon>
    </lineage>
</organism>
<feature type="region of interest" description="Disordered" evidence="1">
    <location>
        <begin position="1"/>
        <end position="46"/>
    </location>
</feature>